<evidence type="ECO:0000313" key="1">
    <source>
        <dbReference type="EMBL" id="SIO29269.1"/>
    </source>
</evidence>
<accession>A0A1N6IBB1</accession>
<dbReference type="Proteomes" id="UP000185207">
    <property type="component" value="Unassembled WGS sequence"/>
</dbReference>
<reference evidence="2" key="1">
    <citation type="submission" date="2016-11" db="EMBL/GenBank/DDBJ databases">
        <authorList>
            <person name="Varghese N."/>
            <person name="Submissions S."/>
        </authorList>
    </citation>
    <scope>NUCLEOTIDE SEQUENCE [LARGE SCALE GENOMIC DNA]</scope>
    <source>
        <strain evidence="2">DSM 27623</strain>
    </source>
</reference>
<dbReference type="OrthoDB" id="1271311at2"/>
<sequence length="177" mass="20193">MKLRISIILTAVVLLLSCRGDNEDDVQVIDQVLMLYVKSATNGQDLLNSKIDGSYSAVTLLDLLDETTANKPITGQTFPKDADTVVYMDYPAGAIRLLKDEVTSNPEEKIYYSNFLIRYSKVVDEVTDIDYRVDTIRIEYSWTPSLFQISKLWYNNELKFTKVPGQRNVVEIIKENP</sequence>
<dbReference type="STRING" id="1416779.SAMN05444409_2497"/>
<proteinExistence type="predicted"/>
<name>A0A1N6IBB1_9FLAO</name>
<evidence type="ECO:0000313" key="2">
    <source>
        <dbReference type="Proteomes" id="UP000185207"/>
    </source>
</evidence>
<protein>
    <recommendedName>
        <fullName evidence="3">Lipoprotein</fullName>
    </recommendedName>
</protein>
<gene>
    <name evidence="1" type="ORF">SAMN05444409_2497</name>
</gene>
<organism evidence="1 2">
    <name type="scientific">Epilithonimonas zeae</name>
    <dbReference type="NCBI Taxonomy" id="1416779"/>
    <lineage>
        <taxon>Bacteria</taxon>
        <taxon>Pseudomonadati</taxon>
        <taxon>Bacteroidota</taxon>
        <taxon>Flavobacteriia</taxon>
        <taxon>Flavobacteriales</taxon>
        <taxon>Weeksellaceae</taxon>
        <taxon>Chryseobacterium group</taxon>
        <taxon>Epilithonimonas</taxon>
    </lineage>
</organism>
<dbReference type="PROSITE" id="PS51257">
    <property type="entry name" value="PROKAR_LIPOPROTEIN"/>
    <property type="match status" value="1"/>
</dbReference>
<evidence type="ECO:0008006" key="3">
    <source>
        <dbReference type="Google" id="ProtNLM"/>
    </source>
</evidence>
<keyword evidence="2" id="KW-1185">Reference proteome</keyword>
<dbReference type="RefSeq" id="WP_074235702.1">
    <property type="nucleotide sequence ID" value="NZ_FSRK01000002.1"/>
</dbReference>
<dbReference type="AlphaFoldDB" id="A0A1N6IBB1"/>
<dbReference type="EMBL" id="FSRK01000002">
    <property type="protein sequence ID" value="SIO29269.1"/>
    <property type="molecule type" value="Genomic_DNA"/>
</dbReference>